<evidence type="ECO:0000256" key="1">
    <source>
        <dbReference type="PROSITE-ProRule" id="PRU01251"/>
    </source>
</evidence>
<dbReference type="Pfam" id="PF02861">
    <property type="entry name" value="Clp_N"/>
    <property type="match status" value="1"/>
</dbReference>
<keyword evidence="1" id="KW-0677">Repeat</keyword>
<dbReference type="PROSITE" id="PS51257">
    <property type="entry name" value="PROKAR_LIPOPROTEIN"/>
    <property type="match status" value="1"/>
</dbReference>
<gene>
    <name evidence="3" type="ORF">JF922_00485</name>
</gene>
<keyword evidence="3" id="KW-0645">Protease</keyword>
<protein>
    <submittedName>
        <fullName evidence="3">Clp protease N-terminal domain-containing protein</fullName>
    </submittedName>
</protein>
<dbReference type="EMBL" id="JAEKNR010000006">
    <property type="protein sequence ID" value="MBJ7596554.1"/>
    <property type="molecule type" value="Genomic_DNA"/>
</dbReference>
<dbReference type="Gene3D" id="1.10.1780.10">
    <property type="entry name" value="Clp, N-terminal domain"/>
    <property type="match status" value="2"/>
</dbReference>
<dbReference type="InterPro" id="IPR036628">
    <property type="entry name" value="Clp_N_dom_sf"/>
</dbReference>
<reference evidence="3" key="1">
    <citation type="submission" date="2020-10" db="EMBL/GenBank/DDBJ databases">
        <title>Ca. Dormibacterota MAGs.</title>
        <authorList>
            <person name="Montgomery K."/>
        </authorList>
    </citation>
    <scope>NUCLEOTIDE SEQUENCE [LARGE SCALE GENOMIC DNA]</scope>
    <source>
        <strain evidence="3">SC8812_S17_10</strain>
    </source>
</reference>
<dbReference type="InterPro" id="IPR004176">
    <property type="entry name" value="Clp_R_N"/>
</dbReference>
<dbReference type="AlphaFoldDB" id="A0A934N7I9"/>
<keyword evidence="3" id="KW-0378">Hydrolase</keyword>
<dbReference type="SUPFAM" id="SSF81923">
    <property type="entry name" value="Double Clp-N motif"/>
    <property type="match status" value="1"/>
</dbReference>
<evidence type="ECO:0000313" key="4">
    <source>
        <dbReference type="Proteomes" id="UP000612893"/>
    </source>
</evidence>
<proteinExistence type="predicted"/>
<dbReference type="PROSITE" id="PS51903">
    <property type="entry name" value="CLP_R"/>
    <property type="match status" value="1"/>
</dbReference>
<dbReference type="RefSeq" id="WP_338198383.1">
    <property type="nucleotide sequence ID" value="NZ_JAEKNR010000006.1"/>
</dbReference>
<dbReference type="Proteomes" id="UP000612893">
    <property type="component" value="Unassembled WGS sequence"/>
</dbReference>
<accession>A0A934N7I9</accession>
<feature type="domain" description="Clp R" evidence="2">
    <location>
        <begin position="88"/>
        <end position="234"/>
    </location>
</feature>
<dbReference type="GO" id="GO:0008233">
    <property type="term" value="F:peptidase activity"/>
    <property type="evidence" value="ECO:0007669"/>
    <property type="project" value="UniProtKB-KW"/>
</dbReference>
<organism evidence="3 4">
    <name type="scientific">Candidatus Nephthysia bennettiae</name>
    <dbReference type="NCBI Taxonomy" id="3127016"/>
    <lineage>
        <taxon>Bacteria</taxon>
        <taxon>Bacillati</taxon>
        <taxon>Candidatus Dormiibacterota</taxon>
        <taxon>Candidatus Dormibacteria</taxon>
        <taxon>Candidatus Dormibacterales</taxon>
        <taxon>Candidatus Dormibacteraceae</taxon>
        <taxon>Candidatus Nephthysia</taxon>
    </lineage>
</organism>
<sequence length="234" mass="25385">MRSTTIRFADPVYQQLEQASAATGLPINSIVVVACLDWLEKDQASRLQTRLPGPGHSLLARGAALEQTVRLQAGPPSFPRVPAPSALVDQDPLYIFTAAAQDALAHAHEEAERTRQWIGTEHLLYGLSAAEEGRAARVLRRLGLDVEGVRGRLKEHDGEPGEKGRRLLPTSQLRQVLKRAREEMTREGAPQLGTDHLLLGLLLEGDSQVATALEAAGVTYRAARDALTESGPEI</sequence>
<keyword evidence="4" id="KW-1185">Reference proteome</keyword>
<dbReference type="GO" id="GO:0006508">
    <property type="term" value="P:proteolysis"/>
    <property type="evidence" value="ECO:0007669"/>
    <property type="project" value="UniProtKB-KW"/>
</dbReference>
<evidence type="ECO:0000313" key="3">
    <source>
        <dbReference type="EMBL" id="MBJ7596554.1"/>
    </source>
</evidence>
<evidence type="ECO:0000259" key="2">
    <source>
        <dbReference type="PROSITE" id="PS51903"/>
    </source>
</evidence>
<name>A0A934N7I9_9BACT</name>
<comment type="caution">
    <text evidence="3">The sequence shown here is derived from an EMBL/GenBank/DDBJ whole genome shotgun (WGS) entry which is preliminary data.</text>
</comment>